<evidence type="ECO:0000313" key="11">
    <source>
        <dbReference type="Proteomes" id="UP000234382"/>
    </source>
</evidence>
<dbReference type="AlphaFoldDB" id="A0A2H1HVU4"/>
<keyword evidence="2 7" id="KW-0813">Transport</keyword>
<evidence type="ECO:0000256" key="4">
    <source>
        <dbReference type="ARBA" id="ARBA00022692"/>
    </source>
</evidence>
<dbReference type="EMBL" id="FXYX01000001">
    <property type="protein sequence ID" value="SMX67037.1"/>
    <property type="molecule type" value="Genomic_DNA"/>
</dbReference>
<dbReference type="CDD" id="cd06261">
    <property type="entry name" value="TM_PBP2"/>
    <property type="match status" value="1"/>
</dbReference>
<protein>
    <submittedName>
        <fullName evidence="10">Peptide/nickel transport system permease protein</fullName>
    </submittedName>
</protein>
<feature type="transmembrane region" description="Helical" evidence="7">
    <location>
        <begin position="317"/>
        <end position="343"/>
    </location>
</feature>
<feature type="transmembrane region" description="Helical" evidence="7">
    <location>
        <begin position="363"/>
        <end position="386"/>
    </location>
</feature>
<dbReference type="Pfam" id="PF19300">
    <property type="entry name" value="BPD_transp_1_N"/>
    <property type="match status" value="1"/>
</dbReference>
<feature type="transmembrane region" description="Helical" evidence="7">
    <location>
        <begin position="259"/>
        <end position="281"/>
    </location>
</feature>
<dbReference type="GO" id="GO:0055085">
    <property type="term" value="P:transmembrane transport"/>
    <property type="evidence" value="ECO:0007669"/>
    <property type="project" value="InterPro"/>
</dbReference>
<dbReference type="InterPro" id="IPR035906">
    <property type="entry name" value="MetI-like_sf"/>
</dbReference>
<evidence type="ECO:0000256" key="2">
    <source>
        <dbReference type="ARBA" id="ARBA00022448"/>
    </source>
</evidence>
<dbReference type="GO" id="GO:0005886">
    <property type="term" value="C:plasma membrane"/>
    <property type="evidence" value="ECO:0007669"/>
    <property type="project" value="UniProtKB-SubCell"/>
</dbReference>
<dbReference type="PANTHER" id="PTHR43163">
    <property type="entry name" value="DIPEPTIDE TRANSPORT SYSTEM PERMEASE PROTEIN DPPB-RELATED"/>
    <property type="match status" value="1"/>
</dbReference>
<evidence type="ECO:0000256" key="7">
    <source>
        <dbReference type="RuleBase" id="RU363032"/>
    </source>
</evidence>
<feature type="compositionally biased region" description="Polar residues" evidence="8">
    <location>
        <begin position="19"/>
        <end position="32"/>
    </location>
</feature>
<evidence type="ECO:0000256" key="6">
    <source>
        <dbReference type="ARBA" id="ARBA00023136"/>
    </source>
</evidence>
<evidence type="ECO:0000313" key="10">
    <source>
        <dbReference type="EMBL" id="SMX67037.1"/>
    </source>
</evidence>
<dbReference type="RefSeq" id="WP_244195218.1">
    <property type="nucleotide sequence ID" value="NZ_FXYX01000001.1"/>
</dbReference>
<dbReference type="InterPro" id="IPR045621">
    <property type="entry name" value="BPD_transp_1_N"/>
</dbReference>
<evidence type="ECO:0000256" key="8">
    <source>
        <dbReference type="SAM" id="MobiDB-lite"/>
    </source>
</evidence>
<reference evidence="11" key="1">
    <citation type="submission" date="2017-03" db="EMBL/GenBank/DDBJ databases">
        <authorList>
            <person name="Monnet C."/>
        </authorList>
    </citation>
    <scope>NUCLEOTIDE SEQUENCE [LARGE SCALE GENOMIC DNA]</scope>
    <source>
        <strain evidence="11">ATCC 49514</strain>
    </source>
</reference>
<feature type="compositionally biased region" description="Low complexity" evidence="8">
    <location>
        <begin position="39"/>
        <end position="57"/>
    </location>
</feature>
<organism evidence="10 11">
    <name type="scientific">Brevibacterium iodinum ATCC 49514</name>
    <dbReference type="NCBI Taxonomy" id="1255616"/>
    <lineage>
        <taxon>Bacteria</taxon>
        <taxon>Bacillati</taxon>
        <taxon>Actinomycetota</taxon>
        <taxon>Actinomycetes</taxon>
        <taxon>Micrococcales</taxon>
        <taxon>Brevibacteriaceae</taxon>
        <taxon>Brevibacterium</taxon>
    </lineage>
</organism>
<keyword evidence="11" id="KW-1185">Reference proteome</keyword>
<keyword evidence="6 7" id="KW-0472">Membrane</keyword>
<keyword evidence="4 7" id="KW-0812">Transmembrane</keyword>
<dbReference type="Gene3D" id="1.10.3720.10">
    <property type="entry name" value="MetI-like"/>
    <property type="match status" value="1"/>
</dbReference>
<keyword evidence="5 7" id="KW-1133">Transmembrane helix</keyword>
<evidence type="ECO:0000256" key="3">
    <source>
        <dbReference type="ARBA" id="ARBA00022475"/>
    </source>
</evidence>
<dbReference type="Pfam" id="PF00528">
    <property type="entry name" value="BPD_transp_1"/>
    <property type="match status" value="1"/>
</dbReference>
<keyword evidence="3" id="KW-1003">Cell membrane</keyword>
<feature type="region of interest" description="Disordered" evidence="8">
    <location>
        <begin position="1"/>
        <end position="57"/>
    </location>
</feature>
<dbReference type="InterPro" id="IPR000515">
    <property type="entry name" value="MetI-like"/>
</dbReference>
<accession>A0A2H1HVU4</accession>
<dbReference type="PANTHER" id="PTHR43163:SF6">
    <property type="entry name" value="DIPEPTIDE TRANSPORT SYSTEM PERMEASE PROTEIN DPPB-RELATED"/>
    <property type="match status" value="1"/>
</dbReference>
<feature type="transmembrane region" description="Helical" evidence="7">
    <location>
        <begin position="84"/>
        <end position="102"/>
    </location>
</feature>
<evidence type="ECO:0000256" key="1">
    <source>
        <dbReference type="ARBA" id="ARBA00004651"/>
    </source>
</evidence>
<evidence type="ECO:0000256" key="5">
    <source>
        <dbReference type="ARBA" id="ARBA00022989"/>
    </source>
</evidence>
<comment type="subcellular location">
    <subcellularLocation>
        <location evidence="1 7">Cell membrane</location>
        <topology evidence="1 7">Multi-pass membrane protein</topology>
    </subcellularLocation>
</comment>
<sequence length="396" mass="42673">MSTPTHDPHSGDRPDRGTGTANPGTDPTNPSPASAKESANPADADPANANPADANFAKPANPAIVDMDEPPAGGSFTRYFLRKLGGAATSMVLVIVLGFFAFRMLPGDPVLKIAKERPMSPAQIAELRSQYGLDKPVIVQFWDYLVGIVTGDLGESYVYRKSVSALIGEYLGPTLLLTATAAVIAIVLGLWLGQLSAWRRNTLFDKLASSTSLIFWSVPTFWLGLILLMIFGGTLQWLPTGGMITPGLDPWSPAGIIDVIKHLILPVISLVAVVYAQFLMIMRASLLEEMNEDYLTTARAKGLTEDEVRRRHAVPNALLPTVTVVFLHIGGLIAGAVTVEAVFSWPGLGKLTFEAIRGPDLPLLQGTFVVFSAIIIVMNLAADIVYRFLDPRVRRA</sequence>
<gene>
    <name evidence="10" type="ORF">BI49514_00378</name>
</gene>
<feature type="domain" description="ABC transmembrane type-1" evidence="9">
    <location>
        <begin position="171"/>
        <end position="386"/>
    </location>
</feature>
<comment type="similarity">
    <text evidence="7">Belongs to the binding-protein-dependent transport system permease family.</text>
</comment>
<dbReference type="Proteomes" id="UP000234382">
    <property type="component" value="Unassembled WGS sequence"/>
</dbReference>
<name>A0A2H1HVU4_9MICO</name>
<feature type="transmembrane region" description="Helical" evidence="7">
    <location>
        <begin position="213"/>
        <end position="239"/>
    </location>
</feature>
<dbReference type="SUPFAM" id="SSF161098">
    <property type="entry name" value="MetI-like"/>
    <property type="match status" value="1"/>
</dbReference>
<feature type="compositionally biased region" description="Basic and acidic residues" evidence="8">
    <location>
        <begin position="1"/>
        <end position="16"/>
    </location>
</feature>
<proteinExistence type="inferred from homology"/>
<dbReference type="PROSITE" id="PS50928">
    <property type="entry name" value="ABC_TM1"/>
    <property type="match status" value="1"/>
</dbReference>
<evidence type="ECO:0000259" key="9">
    <source>
        <dbReference type="PROSITE" id="PS50928"/>
    </source>
</evidence>
<feature type="transmembrane region" description="Helical" evidence="7">
    <location>
        <begin position="170"/>
        <end position="192"/>
    </location>
</feature>